<dbReference type="InterPro" id="IPR006015">
    <property type="entry name" value="Universal_stress_UspA"/>
</dbReference>
<accession>A0A1G5JYV0</accession>
<proteinExistence type="inferred from homology"/>
<keyword evidence="4" id="KW-1185">Reference proteome</keyword>
<gene>
    <name evidence="3" type="ORF">SAMN02927923_02895</name>
</gene>
<protein>
    <submittedName>
        <fullName evidence="3">Nucleotide-binding universal stress protein, UspA family</fullName>
    </submittedName>
</protein>
<evidence type="ECO:0000313" key="3">
    <source>
        <dbReference type="EMBL" id="SCY93101.1"/>
    </source>
</evidence>
<dbReference type="CDD" id="cd00293">
    <property type="entry name" value="USP-like"/>
    <property type="match status" value="2"/>
</dbReference>
<dbReference type="Gene3D" id="3.40.50.12370">
    <property type="match status" value="1"/>
</dbReference>
<organism evidence="3 4">
    <name type="scientific">Microvirga guangxiensis</name>
    <dbReference type="NCBI Taxonomy" id="549386"/>
    <lineage>
        <taxon>Bacteria</taxon>
        <taxon>Pseudomonadati</taxon>
        <taxon>Pseudomonadota</taxon>
        <taxon>Alphaproteobacteria</taxon>
        <taxon>Hyphomicrobiales</taxon>
        <taxon>Methylobacteriaceae</taxon>
        <taxon>Microvirga</taxon>
    </lineage>
</organism>
<feature type="domain" description="UspA" evidence="2">
    <location>
        <begin position="1"/>
        <end position="121"/>
    </location>
</feature>
<feature type="domain" description="UspA" evidence="2">
    <location>
        <begin position="165"/>
        <end position="281"/>
    </location>
</feature>
<reference evidence="3 4" key="1">
    <citation type="submission" date="2016-10" db="EMBL/GenBank/DDBJ databases">
        <authorList>
            <person name="de Groot N.N."/>
        </authorList>
    </citation>
    <scope>NUCLEOTIDE SEQUENCE [LARGE SCALE GENOMIC DNA]</scope>
    <source>
        <strain evidence="3 4">CGMCC 1.7666</strain>
    </source>
</reference>
<dbReference type="PANTHER" id="PTHR46268">
    <property type="entry name" value="STRESS RESPONSE PROTEIN NHAX"/>
    <property type="match status" value="1"/>
</dbReference>
<dbReference type="Proteomes" id="UP000199569">
    <property type="component" value="Unassembled WGS sequence"/>
</dbReference>
<dbReference type="STRING" id="549386.SAMN02927923_02895"/>
<name>A0A1G5JYV0_9HYPH</name>
<dbReference type="PANTHER" id="PTHR46268:SF6">
    <property type="entry name" value="UNIVERSAL STRESS PROTEIN UP12"/>
    <property type="match status" value="1"/>
</dbReference>
<evidence type="ECO:0000256" key="1">
    <source>
        <dbReference type="ARBA" id="ARBA00008791"/>
    </source>
</evidence>
<dbReference type="Pfam" id="PF00582">
    <property type="entry name" value="Usp"/>
    <property type="match status" value="2"/>
</dbReference>
<dbReference type="OrthoDB" id="9804721at2"/>
<dbReference type="AlphaFoldDB" id="A0A1G5JYV0"/>
<evidence type="ECO:0000259" key="2">
    <source>
        <dbReference type="Pfam" id="PF00582"/>
    </source>
</evidence>
<evidence type="ECO:0000313" key="4">
    <source>
        <dbReference type="Proteomes" id="UP000199569"/>
    </source>
</evidence>
<sequence length="288" mass="30505">MLRSILIALDGSPSSLQAASLGLELARRHKAHVDGLGIVNSAWIQRPEAVPVGGMAYKTALDLKELQNATERVDAVLQDFRGRAERVGIPSLEVREVDGNPLQVVGVEAVSHDLIVLGRNSMFDVGGEICELPLCVDRIVRIEPRPVLLVPDDVPGLGQDTSKEPVLVAFDGSPASSRAVHMFALLGLAAGRVVHVVTLDQSSSDRAGQTAERACTLLRRHAAAETHAIGLGDREAGTPAETILGLAKALKAGTIVMGAYGHRGIGEIFGSCTREILNACPAVLFLYH</sequence>
<comment type="similarity">
    <text evidence="1">Belongs to the universal stress protein A family.</text>
</comment>
<dbReference type="SUPFAM" id="SSF52402">
    <property type="entry name" value="Adenine nucleotide alpha hydrolases-like"/>
    <property type="match status" value="2"/>
</dbReference>
<dbReference type="EMBL" id="FMVJ01000008">
    <property type="protein sequence ID" value="SCY93101.1"/>
    <property type="molecule type" value="Genomic_DNA"/>
</dbReference>
<dbReference type="InterPro" id="IPR006016">
    <property type="entry name" value="UspA"/>
</dbReference>
<dbReference type="PRINTS" id="PR01438">
    <property type="entry name" value="UNVRSLSTRESS"/>
</dbReference>
<dbReference type="RefSeq" id="WP_091135757.1">
    <property type="nucleotide sequence ID" value="NZ_FMVJ01000008.1"/>
</dbReference>